<evidence type="ECO:0000256" key="8">
    <source>
        <dbReference type="ARBA" id="ARBA00023242"/>
    </source>
</evidence>
<feature type="compositionally biased region" description="Acidic residues" evidence="9">
    <location>
        <begin position="1212"/>
        <end position="1273"/>
    </location>
</feature>
<dbReference type="FunFam" id="3.40.50.300:FF:001923">
    <property type="entry name" value="DEAD/DEAH box helicase"/>
    <property type="match status" value="1"/>
</dbReference>
<evidence type="ECO:0000259" key="10">
    <source>
        <dbReference type="PROSITE" id="PS51192"/>
    </source>
</evidence>
<feature type="compositionally biased region" description="Basic and acidic residues" evidence="9">
    <location>
        <begin position="431"/>
        <end position="449"/>
    </location>
</feature>
<evidence type="ECO:0000256" key="6">
    <source>
        <dbReference type="ARBA" id="ARBA00022840"/>
    </source>
</evidence>
<feature type="region of interest" description="Disordered" evidence="9">
    <location>
        <begin position="1502"/>
        <end position="1529"/>
    </location>
</feature>
<sequence>MIKNLDAEHLDAENLGAENLGAENLGAEHLDAEHLDAENLNDNSTNCNIHISQDDEKDPFLNRPVQENSQNSQNVQNSQDSQNCENTNEADQFDNITIIGKSKMSKSSHRIETNIDHKFEKDKELDISKYIYLSEHLRIQKDKQIFMSVELNKYINDNIELIKSLGNYNKSPKNIINHFFDIGMKIRLLLRRDKIKKQKKKIEKNGKLKKNDKFCNIPNLYEQDSNCSDSSYLLSESSNEDEQKVVKNIKDCQKIKTEKNDLRDIKNLEKNKNVYFRYIDSIYTKYAMISNMNISYFQNIQNIINKNSSDKNITDKVETEMNDIRTFFLNQENTKAIEKNQQILRNDVINSMFGFNIISDTQCIKIPIKYINSEYKKNEEKKNEEKKNEKINDTIHYSESISKNSDNEQHPFLSKLRNVKKEEKKKKKKIDTKNQDSNCTEKQDSNCTKKQDNNFPKKICEYIFELQKKNYKMNGKIKNLKQYILLDNWKGFKNHNIYVNMIDREKKENEKLFATLCYDQINYINEKKEIILKREEKERLKLLRENNMDEYIKLIKNVKNKRIQELLDVTDKFLNDMSHSVLYQKGKTNIISSDFSKEPINMREKYYDVAHTIKNKIIKQPSILIGGNLMKYQLDGLEWLVSLYNNNLNGILADEMGLGKTVQTISLFAYLKELKMEENCENNINDEMNNQIGKNIIIVPLSTLPNWVNEFEKWCPTLKVIIYKGNKNERKNINKNLLENNYDICLTTFDIIIKEKNILGKISWNYIIIDEGHRIKNDNSKLHSILSLFISKYRILLTGTPLQNNMKELWALLNFLLPKIFSSSTDFQQWFSFPLSNEQTVYETMTEEEELLIINRLHTILLPFMLRRLKKDVLEFLPKKYEYNIYVQLSLYQKLLYKQIENKNFKQINSDGTLNNKTFQNTIMQLRKIVNHPFLFTHDYDINDFVIKSSGKFEVLDRMLPKLIKFKHKILLFCQMTKVMDIISDYFELRKYKYHRLDGSVSLSDRRDIIDSFNQNKFVKNSDNSSQNKNDSLLLDPASKLDDTMIFILSTRSGSLGLNLQAADTVIIFDSDFNPHQDIQAMCRCHRIGQKNVVKVFRFITLSSVEELIFQKAKDKLNINDKVIQAGLFNKIYNDNDRQKKLKNIIKKNQKYDPTLHPTNPIMLNEYMSRSPEELEYFTNFDRDYFGEELFSQLQSIRQNETQKAQFRYMSEDDEEEKEEMDENGQEMDENGQEMDENGQEMDENGQEMDENGQEMDENGQEMDENGQEMDENGQEKGQKNGQKNGQEKGQKNAERVCDASGTDFVCDTDVAGEIERILIESKKLVCESELPVHLFCEDIVETNEINFKRTRKVINSNLIYEEGLTEDQFCKLIDPTPPQICSQNNIESPVEIQDSMENEQSHKLDLLEKQTFDIGRQNCNDNKEKEKEIMGNKIHEYIDKKILILNKTRDDNISSLENNYLEENERKDELENQDKPSDVEKEENIIKKRKGEEIYINNFEQNYSQLSGPSDMLDEKENKKRKKNGGQI</sequence>
<feature type="compositionally biased region" description="Low complexity" evidence="9">
    <location>
        <begin position="68"/>
        <end position="83"/>
    </location>
</feature>
<dbReference type="GO" id="GO:0004386">
    <property type="term" value="F:helicase activity"/>
    <property type="evidence" value="ECO:0007669"/>
    <property type="project" value="UniProtKB-KW"/>
</dbReference>
<keyword evidence="5 12" id="KW-0347">Helicase</keyword>
<evidence type="ECO:0000256" key="7">
    <source>
        <dbReference type="ARBA" id="ARBA00023054"/>
    </source>
</evidence>
<dbReference type="PROSITE" id="PS51192">
    <property type="entry name" value="HELICASE_ATP_BIND_1"/>
    <property type="match status" value="1"/>
</dbReference>
<organism evidence="12 13">
    <name type="scientific">Plasmodium yoelii</name>
    <dbReference type="NCBI Taxonomy" id="5861"/>
    <lineage>
        <taxon>Eukaryota</taxon>
        <taxon>Sar</taxon>
        <taxon>Alveolata</taxon>
        <taxon>Apicomplexa</taxon>
        <taxon>Aconoidasida</taxon>
        <taxon>Haemosporida</taxon>
        <taxon>Plasmodiidae</taxon>
        <taxon>Plasmodium</taxon>
        <taxon>Plasmodium (Vinckeia)</taxon>
    </lineage>
</organism>
<evidence type="ECO:0000256" key="9">
    <source>
        <dbReference type="SAM" id="MobiDB-lite"/>
    </source>
</evidence>
<dbReference type="InterPro" id="IPR038718">
    <property type="entry name" value="SNF2-like_sf"/>
</dbReference>
<dbReference type="InterPro" id="IPR014001">
    <property type="entry name" value="Helicase_ATP-bd"/>
</dbReference>
<dbReference type="InterPro" id="IPR049730">
    <property type="entry name" value="SNF2/RAD54-like_C"/>
</dbReference>
<dbReference type="VEuPathDB" id="PlasmoDB:Py17XNL_000303701"/>
<dbReference type="GO" id="GO:0005634">
    <property type="term" value="C:nucleus"/>
    <property type="evidence" value="ECO:0007669"/>
    <property type="project" value="UniProtKB-SubCell"/>
</dbReference>
<dbReference type="GO" id="GO:0016787">
    <property type="term" value="F:hydrolase activity"/>
    <property type="evidence" value="ECO:0007669"/>
    <property type="project" value="UniProtKB-KW"/>
</dbReference>
<dbReference type="SMART" id="SM00487">
    <property type="entry name" value="DEXDc"/>
    <property type="match status" value="1"/>
</dbReference>
<keyword evidence="8" id="KW-0539">Nucleus</keyword>
<dbReference type="RefSeq" id="XP_728823.3">
    <property type="nucleotide sequence ID" value="XM_723730.3"/>
</dbReference>
<feature type="region of interest" description="Disordered" evidence="9">
    <location>
        <begin position="1465"/>
        <end position="1486"/>
    </location>
</feature>
<dbReference type="PROSITE" id="PS51194">
    <property type="entry name" value="HELICASE_CTER"/>
    <property type="match status" value="1"/>
</dbReference>
<evidence type="ECO:0000256" key="3">
    <source>
        <dbReference type="ARBA" id="ARBA00022741"/>
    </source>
</evidence>
<feature type="region of interest" description="Disordered" evidence="9">
    <location>
        <begin position="46"/>
        <end position="92"/>
    </location>
</feature>
<dbReference type="Gene3D" id="3.40.50.300">
    <property type="entry name" value="P-loop containing nucleotide triphosphate hydrolases"/>
    <property type="match status" value="1"/>
</dbReference>
<evidence type="ECO:0000256" key="2">
    <source>
        <dbReference type="ARBA" id="ARBA00007025"/>
    </source>
</evidence>
<dbReference type="KEGG" id="pyo:PY17X_0313200"/>
<dbReference type="InterPro" id="IPR000330">
    <property type="entry name" value="SNF2_N"/>
</dbReference>
<dbReference type="Proteomes" id="UP000072874">
    <property type="component" value="Chromosome 3"/>
</dbReference>
<dbReference type="PANTHER" id="PTHR10799">
    <property type="entry name" value="SNF2/RAD54 HELICASE FAMILY"/>
    <property type="match status" value="1"/>
</dbReference>
<evidence type="ECO:0000256" key="4">
    <source>
        <dbReference type="ARBA" id="ARBA00022801"/>
    </source>
</evidence>
<evidence type="ECO:0000313" key="13">
    <source>
        <dbReference type="Proteomes" id="UP000072874"/>
    </source>
</evidence>
<feature type="region of interest" description="Disordered" evidence="9">
    <location>
        <begin position="1202"/>
        <end position="1296"/>
    </location>
</feature>
<gene>
    <name evidence="12" type="ORF">PY17X_0313200</name>
</gene>
<proteinExistence type="inferred from homology"/>
<dbReference type="EMBL" id="LM993657">
    <property type="protein sequence ID" value="VTZ72596.1"/>
    <property type="molecule type" value="Genomic_DNA"/>
</dbReference>
<protein>
    <submittedName>
        <fullName evidence="12">DEAD/DEAH box helicase, putative</fullName>
    </submittedName>
</protein>
<keyword evidence="4" id="KW-0378">Hydrolase</keyword>
<reference evidence="12 13" key="1">
    <citation type="journal article" date="2014" name="BMC Biol.">
        <title>A comprehensive evaluation of rodent malaria parasite genomes and gene expression.</title>
        <authorList>
            <person name="Otto T.D."/>
            <person name="Bohme U."/>
            <person name="Jackson A.P."/>
            <person name="Hunt M."/>
            <person name="Franke-Fayard B."/>
            <person name="Hoeijmakers W.A."/>
            <person name="Religa A.A."/>
            <person name="Robertson L."/>
            <person name="Sanders M."/>
            <person name="Ogun S.A."/>
            <person name="Cunningham D."/>
            <person name="Erhart A."/>
            <person name="Billker O."/>
            <person name="Khan S.M."/>
            <person name="Stunnenberg H.G."/>
            <person name="Langhorne J."/>
            <person name="Holder A.A."/>
            <person name="Waters A.P."/>
            <person name="Newbold C.I."/>
            <person name="Pain A."/>
            <person name="Berriman M."/>
            <person name="Janse C.J."/>
        </authorList>
    </citation>
    <scope>NUCLEOTIDE SEQUENCE [LARGE SCALE GENOMIC DNA]</scope>
    <source>
        <strain evidence="12 13">17X</strain>
    </source>
</reference>
<dbReference type="VEuPathDB" id="PlasmoDB:PY01120"/>
<keyword evidence="3" id="KW-0547">Nucleotide-binding</keyword>
<accession>A0A4V6MA58</accession>
<dbReference type="GO" id="GO:0005524">
    <property type="term" value="F:ATP binding"/>
    <property type="evidence" value="ECO:0007669"/>
    <property type="project" value="UniProtKB-KW"/>
</dbReference>
<dbReference type="GeneID" id="3801367"/>
<dbReference type="InterPro" id="IPR027417">
    <property type="entry name" value="P-loop_NTPase"/>
</dbReference>
<dbReference type="SMART" id="SM00490">
    <property type="entry name" value="HELICc"/>
    <property type="match status" value="1"/>
</dbReference>
<feature type="compositionally biased region" description="Basic and acidic residues" evidence="9">
    <location>
        <begin position="1286"/>
        <end position="1296"/>
    </location>
</feature>
<dbReference type="CDD" id="cd18793">
    <property type="entry name" value="SF2_C_SNF"/>
    <property type="match status" value="1"/>
</dbReference>
<comment type="similarity">
    <text evidence="2">Belongs to the SNF2/RAD54 helicase family.</text>
</comment>
<dbReference type="FunFam" id="3.40.50.10810:FF:000015">
    <property type="entry name" value="lymphoid-specific helicase isoform X1"/>
    <property type="match status" value="1"/>
</dbReference>
<feature type="domain" description="Helicase ATP-binding" evidence="10">
    <location>
        <begin position="641"/>
        <end position="819"/>
    </location>
</feature>
<feature type="compositionally biased region" description="Basic residues" evidence="9">
    <location>
        <begin position="1520"/>
        <end position="1529"/>
    </location>
</feature>
<name>A0A4V6MA58_PLAYE</name>
<comment type="subcellular location">
    <subcellularLocation>
        <location evidence="1">Nucleus</location>
    </subcellularLocation>
</comment>
<dbReference type="VEuPathDB" id="PlasmoDB:Py17XNL_000303702"/>
<dbReference type="Pfam" id="PF00176">
    <property type="entry name" value="SNF2-rel_dom"/>
    <property type="match status" value="1"/>
</dbReference>
<keyword evidence="7" id="KW-0175">Coiled coil</keyword>
<dbReference type="Gene3D" id="3.40.50.10810">
    <property type="entry name" value="Tandem AAA-ATPase domain"/>
    <property type="match status" value="1"/>
</dbReference>
<feature type="region of interest" description="Disordered" evidence="9">
    <location>
        <begin position="397"/>
        <end position="449"/>
    </location>
</feature>
<dbReference type="Pfam" id="PF00271">
    <property type="entry name" value="Helicase_C"/>
    <property type="match status" value="2"/>
</dbReference>
<dbReference type="VEuPathDB" id="PlasmoDB:PYYM_0313500"/>
<evidence type="ECO:0000256" key="1">
    <source>
        <dbReference type="ARBA" id="ARBA00004123"/>
    </source>
</evidence>
<dbReference type="OrthoDB" id="5857104at2759"/>
<dbReference type="SUPFAM" id="SSF52540">
    <property type="entry name" value="P-loop containing nucleoside triphosphate hydrolases"/>
    <property type="match status" value="2"/>
</dbReference>
<feature type="domain" description="Helicase C-terminal" evidence="11">
    <location>
        <begin position="955"/>
        <end position="1143"/>
    </location>
</feature>
<dbReference type="InterPro" id="IPR001650">
    <property type="entry name" value="Helicase_C-like"/>
</dbReference>
<evidence type="ECO:0000256" key="5">
    <source>
        <dbReference type="ARBA" id="ARBA00022806"/>
    </source>
</evidence>
<dbReference type="VEuPathDB" id="PlasmoDB:PY17X_0313200"/>
<evidence type="ECO:0000259" key="11">
    <source>
        <dbReference type="PROSITE" id="PS51194"/>
    </source>
</evidence>
<keyword evidence="6" id="KW-0067">ATP-binding</keyword>
<evidence type="ECO:0000313" key="12">
    <source>
        <dbReference type="EMBL" id="VTZ72596.1"/>
    </source>
</evidence>